<accession>A0A645GSP9</accession>
<evidence type="ECO:0000259" key="1">
    <source>
        <dbReference type="Pfam" id="PF00455"/>
    </source>
</evidence>
<dbReference type="EMBL" id="VSSQ01076782">
    <property type="protein sequence ID" value="MPN27034.1"/>
    <property type="molecule type" value="Genomic_DNA"/>
</dbReference>
<proteinExistence type="predicted"/>
<feature type="domain" description="DeoR-like transcriptional repressor C-terminal sensor" evidence="1">
    <location>
        <begin position="4"/>
        <end position="78"/>
    </location>
</feature>
<evidence type="ECO:0000313" key="2">
    <source>
        <dbReference type="EMBL" id="MPN27034.1"/>
    </source>
</evidence>
<comment type="caution">
    <text evidence="2">The sequence shown here is derived from an EMBL/GenBank/DDBJ whole genome shotgun (WGS) entry which is preliminary data.</text>
</comment>
<organism evidence="2">
    <name type="scientific">bioreactor metagenome</name>
    <dbReference type="NCBI Taxonomy" id="1076179"/>
    <lineage>
        <taxon>unclassified sequences</taxon>
        <taxon>metagenomes</taxon>
        <taxon>ecological metagenomes</taxon>
    </lineage>
</organism>
<dbReference type="InterPro" id="IPR014036">
    <property type="entry name" value="DeoR-like_C"/>
</dbReference>
<dbReference type="InterPro" id="IPR037171">
    <property type="entry name" value="NagB/RpiA_transferase-like"/>
</dbReference>
<gene>
    <name evidence="2" type="ORF">SDC9_174461</name>
</gene>
<protein>
    <recommendedName>
        <fullName evidence="1">DeoR-like transcriptional repressor C-terminal sensor domain-containing protein</fullName>
    </recommendedName>
</protein>
<sequence length="102" mass="10842">MKCELLSILNIDKVFITCNGFTKEAGATTPDLGNALKIQEVIERSCSVFVLCDSSKTGSVSFAHIVGTDQINTLFTDSGILEDDAASITGSVNTVIAQVNRE</sequence>
<dbReference type="AlphaFoldDB" id="A0A645GSP9"/>
<dbReference type="SUPFAM" id="SSF100950">
    <property type="entry name" value="NagB/RpiA/CoA transferase-like"/>
    <property type="match status" value="1"/>
</dbReference>
<dbReference type="Pfam" id="PF00455">
    <property type="entry name" value="DeoRC"/>
    <property type="match status" value="1"/>
</dbReference>
<name>A0A645GSP9_9ZZZZ</name>
<reference evidence="2" key="1">
    <citation type="submission" date="2019-08" db="EMBL/GenBank/DDBJ databases">
        <authorList>
            <person name="Kucharzyk K."/>
            <person name="Murdoch R.W."/>
            <person name="Higgins S."/>
            <person name="Loffler F."/>
        </authorList>
    </citation>
    <scope>NUCLEOTIDE SEQUENCE</scope>
</reference>